<gene>
    <name evidence="2" type="ORF">XAT740_LOCUS20739</name>
</gene>
<proteinExistence type="predicted"/>
<dbReference type="Proteomes" id="UP000663828">
    <property type="component" value="Unassembled WGS sequence"/>
</dbReference>
<sequence length="140" mass="16429">MWLRTLCLLAFTIYLQVHCYVPVPRIYRKVELALRHYSANTDHDPVVHSLLNVLVHDKRAKAFVTDQAIEKSLEDVKKFSSKDEHVLRRLLYGTRILPSNQKLPTVLEESIESALNTFFTYPQADDNQVFDIITRKRKQF</sequence>
<name>A0A814SGB8_ADIRI</name>
<keyword evidence="3" id="KW-1185">Reference proteome</keyword>
<dbReference type="AlphaFoldDB" id="A0A814SGB8"/>
<evidence type="ECO:0000313" key="3">
    <source>
        <dbReference type="Proteomes" id="UP000663828"/>
    </source>
</evidence>
<protein>
    <submittedName>
        <fullName evidence="2">Uncharacterized protein</fullName>
    </submittedName>
</protein>
<keyword evidence="1" id="KW-0732">Signal</keyword>
<evidence type="ECO:0000256" key="1">
    <source>
        <dbReference type="SAM" id="SignalP"/>
    </source>
</evidence>
<dbReference type="EMBL" id="CAJNOR010001459">
    <property type="protein sequence ID" value="CAF1147001.1"/>
    <property type="molecule type" value="Genomic_DNA"/>
</dbReference>
<accession>A0A814SGB8</accession>
<evidence type="ECO:0000313" key="2">
    <source>
        <dbReference type="EMBL" id="CAF1147001.1"/>
    </source>
</evidence>
<organism evidence="2 3">
    <name type="scientific">Adineta ricciae</name>
    <name type="common">Rotifer</name>
    <dbReference type="NCBI Taxonomy" id="249248"/>
    <lineage>
        <taxon>Eukaryota</taxon>
        <taxon>Metazoa</taxon>
        <taxon>Spiralia</taxon>
        <taxon>Gnathifera</taxon>
        <taxon>Rotifera</taxon>
        <taxon>Eurotatoria</taxon>
        <taxon>Bdelloidea</taxon>
        <taxon>Adinetida</taxon>
        <taxon>Adinetidae</taxon>
        <taxon>Adineta</taxon>
    </lineage>
</organism>
<feature type="signal peptide" evidence="1">
    <location>
        <begin position="1"/>
        <end position="19"/>
    </location>
</feature>
<comment type="caution">
    <text evidence="2">The sequence shown here is derived from an EMBL/GenBank/DDBJ whole genome shotgun (WGS) entry which is preliminary data.</text>
</comment>
<reference evidence="2" key="1">
    <citation type="submission" date="2021-02" db="EMBL/GenBank/DDBJ databases">
        <authorList>
            <person name="Nowell W R."/>
        </authorList>
    </citation>
    <scope>NUCLEOTIDE SEQUENCE</scope>
</reference>
<feature type="chain" id="PRO_5032267514" evidence="1">
    <location>
        <begin position="20"/>
        <end position="140"/>
    </location>
</feature>